<dbReference type="PANTHER" id="PTHR24567:SF74">
    <property type="entry name" value="HTH-TYPE TRANSCRIPTIONAL REGULATOR ARCR"/>
    <property type="match status" value="1"/>
</dbReference>
<dbReference type="Gene3D" id="1.10.10.10">
    <property type="entry name" value="Winged helix-like DNA-binding domain superfamily/Winged helix DNA-binding domain"/>
    <property type="match status" value="1"/>
</dbReference>
<dbReference type="SMART" id="SM00100">
    <property type="entry name" value="cNMP"/>
    <property type="match status" value="1"/>
</dbReference>
<dbReference type="Proteomes" id="UP000218505">
    <property type="component" value="Chromosome"/>
</dbReference>
<dbReference type="GO" id="GO:0003700">
    <property type="term" value="F:DNA-binding transcription factor activity"/>
    <property type="evidence" value="ECO:0007669"/>
    <property type="project" value="TreeGrafter"/>
</dbReference>
<organism evidence="6 7">
    <name type="scientific">Actinosynnema pretiosum</name>
    <dbReference type="NCBI Taxonomy" id="42197"/>
    <lineage>
        <taxon>Bacteria</taxon>
        <taxon>Bacillati</taxon>
        <taxon>Actinomycetota</taxon>
        <taxon>Actinomycetes</taxon>
        <taxon>Pseudonocardiales</taxon>
        <taxon>Pseudonocardiaceae</taxon>
        <taxon>Actinosynnema</taxon>
    </lineage>
</organism>
<dbReference type="Pfam" id="PF13545">
    <property type="entry name" value="HTH_Crp_2"/>
    <property type="match status" value="1"/>
</dbReference>
<evidence type="ECO:0000256" key="1">
    <source>
        <dbReference type="ARBA" id="ARBA00023015"/>
    </source>
</evidence>
<dbReference type="KEGG" id="apre:CNX65_28345"/>
<accession>A0A290ZCL1</accession>
<dbReference type="EMBL" id="CP023445">
    <property type="protein sequence ID" value="ATE56713.1"/>
    <property type="molecule type" value="Genomic_DNA"/>
</dbReference>
<dbReference type="InterPro" id="IPR000595">
    <property type="entry name" value="cNMP-bd_dom"/>
</dbReference>
<dbReference type="RefSeq" id="WP_096496476.1">
    <property type="nucleotide sequence ID" value="NZ_CP023445.1"/>
</dbReference>
<dbReference type="SMART" id="SM00419">
    <property type="entry name" value="HTH_CRP"/>
    <property type="match status" value="1"/>
</dbReference>
<feature type="domain" description="HTH crp-type" evidence="5">
    <location>
        <begin position="136"/>
        <end position="205"/>
    </location>
</feature>
<dbReference type="InterPro" id="IPR036388">
    <property type="entry name" value="WH-like_DNA-bd_sf"/>
</dbReference>
<dbReference type="PROSITE" id="PS51063">
    <property type="entry name" value="HTH_CRP_2"/>
    <property type="match status" value="1"/>
</dbReference>
<evidence type="ECO:0000313" key="7">
    <source>
        <dbReference type="Proteomes" id="UP000218505"/>
    </source>
</evidence>
<evidence type="ECO:0000256" key="2">
    <source>
        <dbReference type="ARBA" id="ARBA00023125"/>
    </source>
</evidence>
<dbReference type="Pfam" id="PF00027">
    <property type="entry name" value="cNMP_binding"/>
    <property type="match status" value="1"/>
</dbReference>
<name>A0A290ZCL1_9PSEU</name>
<dbReference type="SUPFAM" id="SSF46785">
    <property type="entry name" value="Winged helix' DNA-binding domain"/>
    <property type="match status" value="1"/>
</dbReference>
<dbReference type="InterPro" id="IPR036390">
    <property type="entry name" value="WH_DNA-bd_sf"/>
</dbReference>
<reference evidence="6" key="1">
    <citation type="submission" date="2017-09" db="EMBL/GenBank/DDBJ databases">
        <title>Complete Genome Sequence of ansamitocin-producing Bacterium Actinosynnema pretiosum X47.</title>
        <authorList>
            <person name="Cao G."/>
            <person name="Zong G."/>
            <person name="Zhong C."/>
            <person name="Fu J."/>
        </authorList>
    </citation>
    <scope>NUCLEOTIDE SEQUENCE [LARGE SCALE GENOMIC DNA]</scope>
    <source>
        <strain evidence="6">X47</strain>
    </source>
</reference>
<dbReference type="InterPro" id="IPR018490">
    <property type="entry name" value="cNMP-bd_dom_sf"/>
</dbReference>
<dbReference type="AlphaFoldDB" id="A0A290ZCL1"/>
<dbReference type="InterPro" id="IPR050397">
    <property type="entry name" value="Env_Response_Regulators"/>
</dbReference>
<dbReference type="SUPFAM" id="SSF51206">
    <property type="entry name" value="cAMP-binding domain-like"/>
    <property type="match status" value="1"/>
</dbReference>
<dbReference type="CDD" id="cd00038">
    <property type="entry name" value="CAP_ED"/>
    <property type="match status" value="1"/>
</dbReference>
<evidence type="ECO:0000313" key="6">
    <source>
        <dbReference type="EMBL" id="ATE56713.1"/>
    </source>
</evidence>
<dbReference type="GO" id="GO:0003677">
    <property type="term" value="F:DNA binding"/>
    <property type="evidence" value="ECO:0007669"/>
    <property type="project" value="UniProtKB-KW"/>
</dbReference>
<keyword evidence="1" id="KW-0805">Transcription regulation</keyword>
<gene>
    <name evidence="6" type="ORF">CNX65_28345</name>
</gene>
<dbReference type="Gene3D" id="2.60.120.10">
    <property type="entry name" value="Jelly Rolls"/>
    <property type="match status" value="1"/>
</dbReference>
<sequence length="212" mass="22779">MERFWARLTVAEQGLLRAAGVERDYSRGAVVCREGETTAHVLVVREGLLRVTAVTPTGERLLAVRGPGDIVGERSAVDGLPRSATVSASGRTRALVLTAATFTALCRREPGISWAVLGVVVGRQRDADRQRVQISGTATQRVAAVLLDMALQRGIADQGAVPFTQEELAGIAGTSRESLVRVLRSLRSEGIISTGRRVVDIHDVRRLQGYAD</sequence>
<keyword evidence="7" id="KW-1185">Reference proteome</keyword>
<dbReference type="InterPro" id="IPR014710">
    <property type="entry name" value="RmlC-like_jellyroll"/>
</dbReference>
<dbReference type="PROSITE" id="PS50042">
    <property type="entry name" value="CNMP_BINDING_3"/>
    <property type="match status" value="1"/>
</dbReference>
<feature type="domain" description="Cyclic nucleotide-binding" evidence="4">
    <location>
        <begin position="4"/>
        <end position="105"/>
    </location>
</feature>
<dbReference type="PANTHER" id="PTHR24567">
    <property type="entry name" value="CRP FAMILY TRANSCRIPTIONAL REGULATORY PROTEIN"/>
    <property type="match status" value="1"/>
</dbReference>
<evidence type="ECO:0000256" key="3">
    <source>
        <dbReference type="ARBA" id="ARBA00023163"/>
    </source>
</evidence>
<keyword evidence="2" id="KW-0238">DNA-binding</keyword>
<evidence type="ECO:0000259" key="4">
    <source>
        <dbReference type="PROSITE" id="PS50042"/>
    </source>
</evidence>
<keyword evidence="3" id="KW-0804">Transcription</keyword>
<proteinExistence type="predicted"/>
<evidence type="ECO:0000259" key="5">
    <source>
        <dbReference type="PROSITE" id="PS51063"/>
    </source>
</evidence>
<dbReference type="InterPro" id="IPR012318">
    <property type="entry name" value="HTH_CRP"/>
</dbReference>
<dbReference type="GO" id="GO:0005829">
    <property type="term" value="C:cytosol"/>
    <property type="evidence" value="ECO:0007669"/>
    <property type="project" value="TreeGrafter"/>
</dbReference>
<protein>
    <submittedName>
        <fullName evidence="6">Crp/Fnr family transcriptional regulator</fullName>
    </submittedName>
</protein>